<dbReference type="Pfam" id="PF03400">
    <property type="entry name" value="DDE_Tnp_IS1"/>
    <property type="match status" value="1"/>
</dbReference>
<comment type="caution">
    <text evidence="5">The sequence shown here is derived from an EMBL/GenBank/DDBJ whole genome shotgun (WGS) entry which is preliminary data.</text>
</comment>
<reference evidence="5" key="2">
    <citation type="submission" date="2014-03" db="EMBL/GenBank/DDBJ databases">
        <title>Candidatus Competibacter-lineage genomes retrieved from metagenomes reveal functional metabolic diversity.</title>
        <authorList>
            <person name="McIlroy S.J."/>
            <person name="Albertsen M."/>
            <person name="Andresen E.K."/>
            <person name="Saunders A.M."/>
            <person name="Kristiansen R."/>
            <person name="Stokholm-Bjerregaard M."/>
            <person name="Nielsen K.L."/>
            <person name="Nielsen P.H."/>
        </authorList>
    </citation>
    <scope>NUCLEOTIDE SEQUENCE</scope>
    <source>
        <strain evidence="5">Run_A_D11</strain>
    </source>
</reference>
<keyword evidence="4" id="KW-0233">DNA recombination</keyword>
<keyword evidence="3" id="KW-0815">Transposition</keyword>
<accession>W6M123</accession>
<evidence type="ECO:0000256" key="3">
    <source>
        <dbReference type="ARBA" id="ARBA00022578"/>
    </source>
</evidence>
<dbReference type="GO" id="GO:0003677">
    <property type="term" value="F:DNA binding"/>
    <property type="evidence" value="ECO:0007669"/>
    <property type="project" value="InterPro"/>
</dbReference>
<evidence type="ECO:0008006" key="7">
    <source>
        <dbReference type="Google" id="ProtNLM"/>
    </source>
</evidence>
<dbReference type="GO" id="GO:0004803">
    <property type="term" value="F:transposase activity"/>
    <property type="evidence" value="ECO:0007669"/>
    <property type="project" value="InterPro"/>
</dbReference>
<comment type="function">
    <text evidence="1">Absolutely required for transposition of IS1.</text>
</comment>
<evidence type="ECO:0000313" key="5">
    <source>
        <dbReference type="EMBL" id="CDI01097.1"/>
    </source>
</evidence>
<name>W6M123_9GAMM</name>
<organism evidence="5 6">
    <name type="scientific">Candidatus Competibacter denitrificans Run_A_D11</name>
    <dbReference type="NCBI Taxonomy" id="1400863"/>
    <lineage>
        <taxon>Bacteria</taxon>
        <taxon>Pseudomonadati</taxon>
        <taxon>Pseudomonadota</taxon>
        <taxon>Gammaproteobacteria</taxon>
        <taxon>Candidatus Competibacteraceae</taxon>
        <taxon>Candidatus Competibacter</taxon>
    </lineage>
</organism>
<evidence type="ECO:0000313" key="6">
    <source>
        <dbReference type="Proteomes" id="UP000035760"/>
    </source>
</evidence>
<dbReference type="EMBL" id="CBTJ020000006">
    <property type="protein sequence ID" value="CDI01097.1"/>
    <property type="molecule type" value="Genomic_DNA"/>
</dbReference>
<dbReference type="GO" id="GO:0006313">
    <property type="term" value="P:DNA transposition"/>
    <property type="evidence" value="ECO:0007669"/>
    <property type="project" value="InterPro"/>
</dbReference>
<dbReference type="InterPro" id="IPR051354">
    <property type="entry name" value="Transposase_27_IS1"/>
</dbReference>
<dbReference type="InterPro" id="IPR005063">
    <property type="entry name" value="Transposase_27"/>
</dbReference>
<evidence type="ECO:0000256" key="4">
    <source>
        <dbReference type="ARBA" id="ARBA00023172"/>
    </source>
</evidence>
<evidence type="ECO:0000256" key="1">
    <source>
        <dbReference type="ARBA" id="ARBA00004091"/>
    </source>
</evidence>
<dbReference type="Proteomes" id="UP000035760">
    <property type="component" value="Unassembled WGS sequence"/>
</dbReference>
<evidence type="ECO:0000256" key="2">
    <source>
        <dbReference type="ARBA" id="ARBA00008841"/>
    </source>
</evidence>
<comment type="similarity">
    <text evidence="2">Belongs to the transposase 27 family.</text>
</comment>
<reference evidence="5" key="1">
    <citation type="submission" date="2013-07" db="EMBL/GenBank/DDBJ databases">
        <authorList>
            <person name="McIlroy S."/>
        </authorList>
    </citation>
    <scope>NUCLEOTIDE SEQUENCE [LARGE SCALE GENOMIC DNA]</scope>
    <source>
        <strain evidence="5">Run_A_D11</strain>
    </source>
</reference>
<sequence length="108" mass="12335">MLSGRDDATCQQLLDRVGLQGKQFITDDWPGYHRLIPAAQLTTGKHLTFPIEQDNSNIRHVLARFRRRTKVVSKTEERVDLSLRLYHHLHDHPAAFAALSATFLSIFG</sequence>
<gene>
    <name evidence="5" type="ORF">BN873_1030001</name>
</gene>
<dbReference type="PANTHER" id="PTHR33293:SF1">
    <property type="entry name" value="INSERTION ELEMENT IS1 1 PROTEIN INSB-RELATED"/>
    <property type="match status" value="1"/>
</dbReference>
<dbReference type="PANTHER" id="PTHR33293">
    <property type="entry name" value="INSERTION ELEMENT IS1 1 PROTEIN INSB-RELATED"/>
    <property type="match status" value="1"/>
</dbReference>
<protein>
    <recommendedName>
        <fullName evidence="7">Transposase</fullName>
    </recommendedName>
</protein>
<keyword evidence="6" id="KW-1185">Reference proteome</keyword>
<proteinExistence type="inferred from homology"/>
<dbReference type="AlphaFoldDB" id="W6M123"/>